<dbReference type="Proteomes" id="UP001336835">
    <property type="component" value="Unassembled WGS sequence"/>
</dbReference>
<evidence type="ECO:0000259" key="1">
    <source>
        <dbReference type="Pfam" id="PF09951"/>
    </source>
</evidence>
<feature type="domain" description="Immunity protein Imm33" evidence="1">
    <location>
        <begin position="15"/>
        <end position="100"/>
    </location>
</feature>
<proteinExistence type="predicted"/>
<dbReference type="InterPro" id="IPR018689">
    <property type="entry name" value="Imm33_dom"/>
</dbReference>
<dbReference type="Pfam" id="PF09951">
    <property type="entry name" value="Imm33"/>
    <property type="match status" value="1"/>
</dbReference>
<organism evidence="2 3">
    <name type="scientific">Pedobacter albus</name>
    <dbReference type="NCBI Taxonomy" id="3113905"/>
    <lineage>
        <taxon>Bacteria</taxon>
        <taxon>Pseudomonadati</taxon>
        <taxon>Bacteroidota</taxon>
        <taxon>Sphingobacteriia</taxon>
        <taxon>Sphingobacteriales</taxon>
        <taxon>Sphingobacteriaceae</taxon>
        <taxon>Pedobacter</taxon>
    </lineage>
</organism>
<reference evidence="2 3" key="1">
    <citation type="submission" date="2024-01" db="EMBL/GenBank/DDBJ databases">
        <title>Pedobacter sp. nov., isolated from fresh soil.</title>
        <authorList>
            <person name="Le N.T.T."/>
        </authorList>
    </citation>
    <scope>NUCLEOTIDE SEQUENCE [LARGE SCALE GENOMIC DNA]</scope>
    <source>
        <strain evidence="2 3">KR3-3</strain>
    </source>
</reference>
<evidence type="ECO:0000313" key="2">
    <source>
        <dbReference type="EMBL" id="MEE1945612.1"/>
    </source>
</evidence>
<keyword evidence="3" id="KW-1185">Reference proteome</keyword>
<accession>A0ABU7I814</accession>
<protein>
    <submittedName>
        <fullName evidence="2">DUF2185 domain-containing protein</fullName>
    </submittedName>
</protein>
<comment type="caution">
    <text evidence="2">The sequence shown here is derived from an EMBL/GenBank/DDBJ whole genome shotgun (WGS) entry which is preliminary data.</text>
</comment>
<dbReference type="RefSeq" id="WP_330107953.1">
    <property type="nucleotide sequence ID" value="NZ_JAZDQT010000002.1"/>
</dbReference>
<dbReference type="PANTHER" id="PTHR38743">
    <property type="entry name" value="SIMILAR TO GLYOXYLASE I FAMILY PROTEIN"/>
    <property type="match status" value="1"/>
</dbReference>
<evidence type="ECO:0000313" key="3">
    <source>
        <dbReference type="Proteomes" id="UP001336835"/>
    </source>
</evidence>
<dbReference type="EMBL" id="JAZDQT010000002">
    <property type="protein sequence ID" value="MEE1945612.1"/>
    <property type="molecule type" value="Genomic_DNA"/>
</dbReference>
<sequence length="246" mass="28663">MDNNFENFPPIGGLLVSKMIFDENRKPLFMYRNKSTRQEDSGWKIFSGFESEAYTDDPRNIIICNPSTLLKVDPSVAPLLLKGVGSVYERENEHSDWYRVSDYPLDDDFMVKHKLTESWTIDINNLFERRVEETGSLLYTTGDKSVRLSIWREEGQSQAQLKAHFKQVGLTRDQSLAKTVQTFDFSDEYVARVGYQIKEADGDKSYDVIYTFNLIENEVLQAVFYFDEPSDIDWAIETWKNLKLKD</sequence>
<gene>
    <name evidence="2" type="ORF">VRU48_10890</name>
</gene>
<dbReference type="PANTHER" id="PTHR38743:SF2">
    <property type="entry name" value="DUF2185 DOMAIN-CONTAINING PROTEIN"/>
    <property type="match status" value="1"/>
</dbReference>
<name>A0ABU7I814_9SPHI</name>